<reference evidence="1 2" key="1">
    <citation type="submission" date="2019-04" db="EMBL/GenBank/DDBJ databases">
        <title>Draft genome of the big-headed turtle Platysternon megacephalum.</title>
        <authorList>
            <person name="Gong S."/>
        </authorList>
    </citation>
    <scope>NUCLEOTIDE SEQUENCE [LARGE SCALE GENOMIC DNA]</scope>
    <source>
        <strain evidence="1">DO16091913</strain>
        <tissue evidence="1">Muscle</tissue>
    </source>
</reference>
<protein>
    <submittedName>
        <fullName evidence="1">NF-kappa-B inhibitor beta</fullName>
    </submittedName>
</protein>
<organism evidence="1 2">
    <name type="scientific">Platysternon megacephalum</name>
    <name type="common">big-headed turtle</name>
    <dbReference type="NCBI Taxonomy" id="55544"/>
    <lineage>
        <taxon>Eukaryota</taxon>
        <taxon>Metazoa</taxon>
        <taxon>Chordata</taxon>
        <taxon>Craniata</taxon>
        <taxon>Vertebrata</taxon>
        <taxon>Euteleostomi</taxon>
        <taxon>Archelosauria</taxon>
        <taxon>Testudinata</taxon>
        <taxon>Testudines</taxon>
        <taxon>Cryptodira</taxon>
        <taxon>Durocryptodira</taxon>
        <taxon>Testudinoidea</taxon>
        <taxon>Platysternidae</taxon>
        <taxon>Platysternon</taxon>
    </lineage>
</organism>
<evidence type="ECO:0000313" key="2">
    <source>
        <dbReference type="Proteomes" id="UP000297703"/>
    </source>
</evidence>
<dbReference type="Proteomes" id="UP000297703">
    <property type="component" value="Unassembled WGS sequence"/>
</dbReference>
<gene>
    <name evidence="1" type="ORF">DR999_PMT17674</name>
</gene>
<reference evidence="1 2" key="2">
    <citation type="submission" date="2019-04" db="EMBL/GenBank/DDBJ databases">
        <title>The genome sequence of big-headed turtle.</title>
        <authorList>
            <person name="Gong S."/>
        </authorList>
    </citation>
    <scope>NUCLEOTIDE SEQUENCE [LARGE SCALE GENOMIC DNA]</scope>
    <source>
        <strain evidence="1">DO16091913</strain>
        <tissue evidence="1">Muscle</tissue>
    </source>
</reference>
<comment type="caution">
    <text evidence="1">The sequence shown here is derived from an EMBL/GenBank/DDBJ whole genome shotgun (WGS) entry which is preliminary data.</text>
</comment>
<keyword evidence="2" id="KW-1185">Reference proteome</keyword>
<sequence length="103" mass="11027">MLVSEGMSASESRCVCVHTSISRCVCVHTSISRCVCAHKCQPPCVGGSLLQNQLLGLLQCGWGLLSGISVFPSSHGSGDRVHCEHGHGVRVFAWAHVCRNMHV</sequence>
<accession>A0A4D9DRN4</accession>
<name>A0A4D9DRN4_9SAUR</name>
<proteinExistence type="predicted"/>
<dbReference type="AlphaFoldDB" id="A0A4D9DRN4"/>
<dbReference type="EMBL" id="QXTE01000278">
    <property type="protein sequence ID" value="TFK00211.1"/>
    <property type="molecule type" value="Genomic_DNA"/>
</dbReference>
<evidence type="ECO:0000313" key="1">
    <source>
        <dbReference type="EMBL" id="TFK00211.1"/>
    </source>
</evidence>